<feature type="transmembrane region" description="Helical" evidence="6">
    <location>
        <begin position="6"/>
        <end position="23"/>
    </location>
</feature>
<keyword evidence="4 6" id="KW-0472">Membrane</keyword>
<evidence type="ECO:0000256" key="3">
    <source>
        <dbReference type="ARBA" id="ARBA00022989"/>
    </source>
</evidence>
<organism evidence="7 8">
    <name type="scientific">Shinella lacus</name>
    <dbReference type="NCBI Taxonomy" id="2654216"/>
    <lineage>
        <taxon>Bacteria</taxon>
        <taxon>Pseudomonadati</taxon>
        <taxon>Pseudomonadota</taxon>
        <taxon>Alphaproteobacteria</taxon>
        <taxon>Hyphomicrobiales</taxon>
        <taxon>Rhizobiaceae</taxon>
        <taxon>Shinella</taxon>
    </lineage>
</organism>
<dbReference type="InterPro" id="IPR003825">
    <property type="entry name" value="Colicin-V_CvpA"/>
</dbReference>
<accession>A0ABT1RAI3</accession>
<sequence>MPITILDGIVIGVALFSAVLAMVRGFSREVLSVASWVGAAAAAYFLYPVLLPYAKDYTTSDTVAMVGSAAAVFLVALIVISFITMRIADFIIDSRIGALDRTLGFLFGAARGILLVVVAMLFFNWLVAPQQQPSWVTTAKSKPLLDNLGSRLVALLPEDADATILDRLRGKPVEGQPTEGEGGAEDPDAATGTGQGTGQGTTGQTPAEEVPATNG</sequence>
<evidence type="ECO:0000256" key="6">
    <source>
        <dbReference type="SAM" id="Phobius"/>
    </source>
</evidence>
<evidence type="ECO:0000313" key="7">
    <source>
        <dbReference type="EMBL" id="MCQ4632196.1"/>
    </source>
</evidence>
<dbReference type="PANTHER" id="PTHR36926">
    <property type="entry name" value="COLICIN V PRODUCTION PROTEIN"/>
    <property type="match status" value="1"/>
</dbReference>
<feature type="transmembrane region" description="Helical" evidence="6">
    <location>
        <begin position="103"/>
        <end position="127"/>
    </location>
</feature>
<proteinExistence type="predicted"/>
<evidence type="ECO:0000313" key="8">
    <source>
        <dbReference type="Proteomes" id="UP000996601"/>
    </source>
</evidence>
<reference evidence="7" key="1">
    <citation type="submission" date="2021-07" db="EMBL/GenBank/DDBJ databases">
        <title>Shinella sp. nov., a novel member of the genus Shinella from water.</title>
        <authorList>
            <person name="Deng Y."/>
        </authorList>
    </citation>
    <scope>NUCLEOTIDE SEQUENCE</scope>
    <source>
        <strain evidence="7">CPCC 100929</strain>
    </source>
</reference>
<dbReference type="InterPro" id="IPR052719">
    <property type="entry name" value="CvpA-like"/>
</dbReference>
<evidence type="ECO:0000256" key="2">
    <source>
        <dbReference type="ARBA" id="ARBA00022692"/>
    </source>
</evidence>
<dbReference type="EMBL" id="WHSB02000007">
    <property type="protein sequence ID" value="MCQ4632196.1"/>
    <property type="molecule type" value="Genomic_DNA"/>
</dbReference>
<keyword evidence="2 6" id="KW-0812">Transmembrane</keyword>
<name>A0ABT1RAI3_9HYPH</name>
<comment type="caution">
    <text evidence="7">The sequence shown here is derived from an EMBL/GenBank/DDBJ whole genome shotgun (WGS) entry which is preliminary data.</text>
</comment>
<dbReference type="Proteomes" id="UP000996601">
    <property type="component" value="Unassembled WGS sequence"/>
</dbReference>
<evidence type="ECO:0000256" key="5">
    <source>
        <dbReference type="SAM" id="MobiDB-lite"/>
    </source>
</evidence>
<evidence type="ECO:0000256" key="1">
    <source>
        <dbReference type="ARBA" id="ARBA00004141"/>
    </source>
</evidence>
<comment type="subcellular location">
    <subcellularLocation>
        <location evidence="1">Membrane</location>
        <topology evidence="1">Multi-pass membrane protein</topology>
    </subcellularLocation>
</comment>
<gene>
    <name evidence="7" type="ORF">GB927_019250</name>
</gene>
<feature type="transmembrane region" description="Helical" evidence="6">
    <location>
        <begin position="62"/>
        <end position="83"/>
    </location>
</feature>
<feature type="region of interest" description="Disordered" evidence="5">
    <location>
        <begin position="166"/>
        <end position="215"/>
    </location>
</feature>
<dbReference type="Pfam" id="PF02674">
    <property type="entry name" value="Colicin_V"/>
    <property type="match status" value="1"/>
</dbReference>
<keyword evidence="3 6" id="KW-1133">Transmembrane helix</keyword>
<dbReference type="RefSeq" id="WP_256118831.1">
    <property type="nucleotide sequence ID" value="NZ_WHSB02000007.1"/>
</dbReference>
<evidence type="ECO:0000256" key="4">
    <source>
        <dbReference type="ARBA" id="ARBA00023136"/>
    </source>
</evidence>
<feature type="transmembrane region" description="Helical" evidence="6">
    <location>
        <begin position="30"/>
        <end position="50"/>
    </location>
</feature>
<dbReference type="PANTHER" id="PTHR36926:SF1">
    <property type="entry name" value="COLICIN V PRODUCTION PROTEIN"/>
    <property type="match status" value="1"/>
</dbReference>
<keyword evidence="8" id="KW-1185">Reference proteome</keyword>
<protein>
    <submittedName>
        <fullName evidence="7">CvpA family protein</fullName>
    </submittedName>
</protein>